<reference evidence="1 2" key="1">
    <citation type="submission" date="2012-06" db="EMBL/GenBank/DDBJ databases">
        <title>Complete sequence of Sulfurospirillum barnesii SES-3.</title>
        <authorList>
            <consortium name="US DOE Joint Genome Institute"/>
            <person name="Lucas S."/>
            <person name="Han J."/>
            <person name="Lapidus A."/>
            <person name="Cheng J.-F."/>
            <person name="Goodwin L."/>
            <person name="Pitluck S."/>
            <person name="Peters L."/>
            <person name="Ovchinnikova G."/>
            <person name="Lu M."/>
            <person name="Detter J.C."/>
            <person name="Han C."/>
            <person name="Tapia R."/>
            <person name="Land M."/>
            <person name="Hauser L."/>
            <person name="Kyrpides N."/>
            <person name="Ivanova N."/>
            <person name="Pagani I."/>
            <person name="Stolz J."/>
            <person name="Arkin A."/>
            <person name="Dehal P."/>
            <person name="Oremland R."/>
            <person name="Saltikov C."/>
            <person name="Basu P."/>
            <person name="Hollibaugh J."/>
            <person name="Newman D."/>
            <person name="Stolyar S."/>
            <person name="Hazen T."/>
            <person name="Woyke T."/>
        </authorList>
    </citation>
    <scope>NUCLEOTIDE SEQUENCE [LARGE SCALE GENOMIC DNA]</scope>
    <source>
        <strain evidence="2">ATCC 700032 / DSM 10660 / SES-3</strain>
    </source>
</reference>
<gene>
    <name evidence="1" type="ordered locus">Sulba_0669</name>
</gene>
<dbReference type="KEGG" id="sba:Sulba_0669"/>
<dbReference type="OrthoDB" id="5361047at2"/>
<keyword evidence="2" id="KW-1185">Reference proteome</keyword>
<dbReference type="HOGENOM" id="CLU_139627_0_0_7"/>
<accession>I3XVK2</accession>
<evidence type="ECO:0000313" key="1">
    <source>
        <dbReference type="EMBL" id="AFL67976.1"/>
    </source>
</evidence>
<dbReference type="eggNOG" id="ENOG5032NQF">
    <property type="taxonomic scope" value="Bacteria"/>
</dbReference>
<dbReference type="AlphaFoldDB" id="I3XVK2"/>
<protein>
    <recommendedName>
        <fullName evidence="3">Periplasmic protein</fullName>
    </recommendedName>
</protein>
<evidence type="ECO:0000313" key="2">
    <source>
        <dbReference type="Proteomes" id="UP000006176"/>
    </source>
</evidence>
<evidence type="ECO:0008006" key="3">
    <source>
        <dbReference type="Google" id="ProtNLM"/>
    </source>
</evidence>
<proteinExistence type="predicted"/>
<sequence>MQRKVLGTLFVLLFVGVGLFLSRLLHQDIEMSLDIPEYTSSKIPQINAPSNPNVWIKEMAQKDSRDFIFPVNELFMQIDLAKELGGNGKMKSFRLVIDRADRYSLFCIIQTLTSLHLPYMVIKEDKAPIIFVEEKSIKKLEGVVLELEKYDIKSKIVEVWL</sequence>
<organism evidence="1 2">
    <name type="scientific">Sulfurospirillum barnesii (strain ATCC 700032 / DSM 10660 / SES-3)</name>
    <dbReference type="NCBI Taxonomy" id="760154"/>
    <lineage>
        <taxon>Bacteria</taxon>
        <taxon>Pseudomonadati</taxon>
        <taxon>Campylobacterota</taxon>
        <taxon>Epsilonproteobacteria</taxon>
        <taxon>Campylobacterales</taxon>
        <taxon>Sulfurospirillaceae</taxon>
        <taxon>Sulfurospirillum</taxon>
    </lineage>
</organism>
<dbReference type="PATRIC" id="fig|760154.4.peg.667"/>
<name>I3XVK2_SULBS</name>
<dbReference type="Proteomes" id="UP000006176">
    <property type="component" value="Chromosome"/>
</dbReference>
<dbReference type="EMBL" id="CP003333">
    <property type="protein sequence ID" value="AFL67976.1"/>
    <property type="molecule type" value="Genomic_DNA"/>
</dbReference>
<dbReference type="STRING" id="760154.Sulba_0669"/>